<evidence type="ECO:0000313" key="1">
    <source>
        <dbReference type="EMBL" id="URS74478.1"/>
    </source>
</evidence>
<proteinExistence type="predicted"/>
<dbReference type="EMBL" id="CP006763">
    <property type="protein sequence ID" value="URS74478.1"/>
    <property type="molecule type" value="Genomic_DNA"/>
</dbReference>
<dbReference type="Proteomes" id="UP000017590">
    <property type="component" value="Chromosome"/>
</dbReference>
<reference evidence="2" key="1">
    <citation type="journal article" date="2014" name="Biotechnol. Biofuels">
        <title>Comparison of single-molecule sequencing and hybrid approaches for finishing the genome of Clostridium autoethanogenum and analysis of CRISPR systems in industrial relevant Clostridia.</title>
        <authorList>
            <person name="Brown S.D."/>
            <person name="Nagaraju S."/>
            <person name="Utturkar S."/>
            <person name="De Tissera S."/>
            <person name="Segovia S."/>
            <person name="Mitchell W."/>
            <person name="Land M.L."/>
            <person name="Dassanayake A."/>
            <person name="Kopke M."/>
        </authorList>
    </citation>
    <scope>NUCLEOTIDE SEQUENCE [LARGE SCALE GENOMIC DNA]</scope>
    <source>
        <strain evidence="2">DSM 10061</strain>
    </source>
</reference>
<gene>
    <name evidence="1" type="ORF">CAETHG_04295</name>
</gene>
<organism evidence="1 2">
    <name type="scientific">Clostridium autoethanogenum DSM 10061</name>
    <dbReference type="NCBI Taxonomy" id="1341692"/>
    <lineage>
        <taxon>Bacteria</taxon>
        <taxon>Bacillati</taxon>
        <taxon>Bacillota</taxon>
        <taxon>Clostridia</taxon>
        <taxon>Eubacteriales</taxon>
        <taxon>Clostridiaceae</taxon>
        <taxon>Clostridium</taxon>
    </lineage>
</organism>
<keyword evidence="2" id="KW-1185">Reference proteome</keyword>
<name>A0ABY4TQU1_9CLOT</name>
<accession>A0ABY4TQU1</accession>
<sequence length="50" mass="5690">MLQELVGAVSFGYPDNKPNSRPRETPNRTIMILRTISLLLDQSILVLKIH</sequence>
<protein>
    <submittedName>
        <fullName evidence="1">Uncharacterized protein</fullName>
    </submittedName>
</protein>
<evidence type="ECO:0000313" key="2">
    <source>
        <dbReference type="Proteomes" id="UP000017590"/>
    </source>
</evidence>
<dbReference type="RefSeq" id="WP_158212036.1">
    <property type="nucleotide sequence ID" value="NC_022592.1"/>
</dbReference>